<protein>
    <submittedName>
        <fullName evidence="1">Uncharacterized protein</fullName>
    </submittedName>
</protein>
<organism evidence="1">
    <name type="scientific">Citrobacter koseri</name>
    <name type="common">Citrobacter diversus</name>
    <dbReference type="NCBI Taxonomy" id="545"/>
    <lineage>
        <taxon>Bacteria</taxon>
        <taxon>Pseudomonadati</taxon>
        <taxon>Pseudomonadota</taxon>
        <taxon>Gammaproteobacteria</taxon>
        <taxon>Enterobacterales</taxon>
        <taxon>Enterobacteriaceae</taxon>
        <taxon>Citrobacter</taxon>
    </lineage>
</organism>
<gene>
    <name evidence="1" type="ORF">BN1086_00647</name>
</gene>
<reference evidence="1" key="1">
    <citation type="submission" date="2014-06" db="EMBL/GenBank/DDBJ databases">
        <authorList>
            <person name="Urmite Genomes Urmite Genomes"/>
        </authorList>
    </citation>
    <scope>NUCLEOTIDE SEQUENCE</scope>
</reference>
<dbReference type="EMBL" id="LK931336">
    <property type="protein sequence ID" value="CDZ82568.1"/>
    <property type="molecule type" value="Genomic_DNA"/>
</dbReference>
<dbReference type="AlphaFoldDB" id="A0A078LF66"/>
<evidence type="ECO:0000313" key="1">
    <source>
        <dbReference type="EMBL" id="CDZ82568.1"/>
    </source>
</evidence>
<name>A0A078LF66_CITKO</name>
<proteinExistence type="predicted"/>
<accession>A0A078LF66</accession>
<sequence>MKIVALTINTHQTLLNAHNAFHSSNRREARPFEQADGVEHGICIKNPAAGLMPLAAVQAATLALLRRQAKRGEPFSFGMLVRVGGAGGQFRQVLAR</sequence>